<dbReference type="CDD" id="cd00130">
    <property type="entry name" value="PAS"/>
    <property type="match status" value="1"/>
</dbReference>
<dbReference type="SMART" id="SM00388">
    <property type="entry name" value="HisKA"/>
    <property type="match status" value="1"/>
</dbReference>
<dbReference type="SMART" id="SM00448">
    <property type="entry name" value="REC"/>
    <property type="match status" value="1"/>
</dbReference>
<dbReference type="CDD" id="cd00082">
    <property type="entry name" value="HisKA"/>
    <property type="match status" value="1"/>
</dbReference>
<dbReference type="Gene3D" id="1.10.287.130">
    <property type="match status" value="1"/>
</dbReference>
<dbReference type="SUPFAM" id="SSF55785">
    <property type="entry name" value="PYP-like sensor domain (PAS domain)"/>
    <property type="match status" value="1"/>
</dbReference>
<dbReference type="SMART" id="SM00387">
    <property type="entry name" value="HATPase_c"/>
    <property type="match status" value="1"/>
</dbReference>
<dbReference type="PROSITE" id="PS50112">
    <property type="entry name" value="PAS"/>
    <property type="match status" value="1"/>
</dbReference>
<dbReference type="SUPFAM" id="SSF47384">
    <property type="entry name" value="Homodimeric domain of signal transducing histidine kinase"/>
    <property type="match status" value="1"/>
</dbReference>
<dbReference type="InterPro" id="IPR036097">
    <property type="entry name" value="HisK_dim/P_sf"/>
</dbReference>
<dbReference type="RefSeq" id="WP_060403825.1">
    <property type="nucleotide sequence ID" value="NZ_CP026558.1"/>
</dbReference>
<dbReference type="EMBL" id="JASJMZ010000004">
    <property type="protein sequence ID" value="MDT3239667.1"/>
    <property type="molecule type" value="Genomic_DNA"/>
</dbReference>
<keyword evidence="10" id="KW-0067">ATP-binding</keyword>
<dbReference type="Gene3D" id="3.40.50.2300">
    <property type="match status" value="1"/>
</dbReference>
<dbReference type="InterPro" id="IPR004358">
    <property type="entry name" value="Sig_transdc_His_kin-like_C"/>
</dbReference>
<evidence type="ECO:0000259" key="7">
    <source>
        <dbReference type="PROSITE" id="PS50110"/>
    </source>
</evidence>
<dbReference type="SUPFAM" id="SSF55874">
    <property type="entry name" value="ATPase domain of HSP90 chaperone/DNA topoisomerase II/histidine kinase"/>
    <property type="match status" value="1"/>
</dbReference>
<dbReference type="InterPro" id="IPR011006">
    <property type="entry name" value="CheY-like_superfamily"/>
</dbReference>
<protein>
    <recommendedName>
        <fullName evidence="2">histidine kinase</fullName>
        <ecNumber evidence="2">2.7.13.3</ecNumber>
    </recommendedName>
</protein>
<dbReference type="InterPro" id="IPR003594">
    <property type="entry name" value="HATPase_dom"/>
</dbReference>
<sequence>MTDTSSVDVYPFLCGGGEMGARMRAFDWSKTELGGPEHWPQSLRSAVSICLNSPILATLLWGPNLLMLYNDAYIPSMADRHPHALGRPVADVWGTAWDQVAPPFYNCMTTGEGFANRGVELPMIRRGVPEISYWDFSAAPIRGEDGKIAGLFNQGIEITERVLAERKRDEHEADLKELNMTLERRVAERTRDRNDLWELSSDIMLRCDFDGLVIAVNPAWTEVLGWSKLEFVGRNISEFIHPDDIDAAAEGLKLSAQGHSYSRFDNRYAHKNGGYRWISWSTRPSNGVINSVGRDFTQERENLEALNVAEESLRQAQKMEAVGQLTGGLAHDFNNLLAGISGCLEMMTIRLGQERKGDVSRYIDMAGGAVKRASALTSRLLAFSSRQILQPIPVSVSRLVLGMEELIRRAITPNIDLLISEDPNQWPVMVDPSQLENALLNLCLNSRDSMPNGGQLAIRIQNECIDEKAQLSGLPFGDYVLLQVLDTGVGMGPDVLRQAFEPFFTTKPTGSGTGLGLSMTYGFVRQSGGRVTIISKVDKGTAVNIYLPRYLGNDLVARDSVVSQCALVSGNGETIVVVDDEQSNRTLICEVLNDLGYLTFEAADSTTALKLLRSDMSIDLLITDFGLPGKVNGRQMAEAILELRPNLSVFFITGYSEHAVIGDKPLQPGMQVITKPFEIKNITDKIAEVFRT</sequence>
<dbReference type="SUPFAM" id="SSF52172">
    <property type="entry name" value="CheY-like"/>
    <property type="match status" value="1"/>
</dbReference>
<dbReference type="Gene3D" id="3.30.450.20">
    <property type="entry name" value="PAS domain"/>
    <property type="match status" value="2"/>
</dbReference>
<feature type="modified residue" description="4-aspartylphosphate" evidence="4">
    <location>
        <position position="624"/>
    </location>
</feature>
<dbReference type="GO" id="GO:0000155">
    <property type="term" value="F:phosphorelay sensor kinase activity"/>
    <property type="evidence" value="ECO:0007669"/>
    <property type="project" value="InterPro"/>
</dbReference>
<keyword evidence="3 4" id="KW-0597">Phosphoprotein</keyword>
<dbReference type="InterPro" id="IPR036890">
    <property type="entry name" value="HATPase_C_sf"/>
</dbReference>
<evidence type="ECO:0000259" key="9">
    <source>
        <dbReference type="PROSITE" id="PS50113"/>
    </source>
</evidence>
<dbReference type="InterPro" id="IPR005467">
    <property type="entry name" value="His_kinase_dom"/>
</dbReference>
<evidence type="ECO:0000259" key="6">
    <source>
        <dbReference type="PROSITE" id="PS50109"/>
    </source>
</evidence>
<dbReference type="KEGG" id="pamg:BKM19_012200"/>
<name>A0AB35QV59_PSEA0</name>
<feature type="domain" description="Response regulatory" evidence="7">
    <location>
        <begin position="574"/>
        <end position="690"/>
    </location>
</feature>
<accession>A0AB35QV59</accession>
<dbReference type="PROSITE" id="PS50109">
    <property type="entry name" value="HIS_KIN"/>
    <property type="match status" value="1"/>
</dbReference>
<dbReference type="Pfam" id="PF00072">
    <property type="entry name" value="Response_reg"/>
    <property type="match status" value="1"/>
</dbReference>
<dbReference type="GO" id="GO:0005524">
    <property type="term" value="F:ATP binding"/>
    <property type="evidence" value="ECO:0007669"/>
    <property type="project" value="UniProtKB-KW"/>
</dbReference>
<dbReference type="PRINTS" id="PR00344">
    <property type="entry name" value="BCTRLSENSOR"/>
</dbReference>
<dbReference type="InterPro" id="IPR035965">
    <property type="entry name" value="PAS-like_dom_sf"/>
</dbReference>
<dbReference type="PANTHER" id="PTHR43065">
    <property type="entry name" value="SENSOR HISTIDINE KINASE"/>
    <property type="match status" value="1"/>
</dbReference>
<dbReference type="NCBIfam" id="TIGR00229">
    <property type="entry name" value="sensory_box"/>
    <property type="match status" value="1"/>
</dbReference>
<dbReference type="EC" id="2.7.13.3" evidence="2"/>
<dbReference type="AlphaFoldDB" id="A0AB35QV59"/>
<proteinExistence type="predicted"/>
<dbReference type="InterPro" id="IPR000014">
    <property type="entry name" value="PAS"/>
</dbReference>
<keyword evidence="10" id="KW-0547">Nucleotide-binding</keyword>
<evidence type="ECO:0000256" key="2">
    <source>
        <dbReference type="ARBA" id="ARBA00012438"/>
    </source>
</evidence>
<dbReference type="InterPro" id="IPR000700">
    <property type="entry name" value="PAS-assoc_C"/>
</dbReference>
<dbReference type="Proteomes" id="UP001254709">
    <property type="component" value="Unassembled WGS sequence"/>
</dbReference>
<dbReference type="InterPro" id="IPR013655">
    <property type="entry name" value="PAS_fold_3"/>
</dbReference>
<dbReference type="PROSITE" id="PS50110">
    <property type="entry name" value="RESPONSE_REGULATORY"/>
    <property type="match status" value="1"/>
</dbReference>
<evidence type="ECO:0000256" key="5">
    <source>
        <dbReference type="SAM" id="Coils"/>
    </source>
</evidence>
<reference evidence="10" key="1">
    <citation type="submission" date="2023-05" db="EMBL/GenBank/DDBJ databases">
        <title>Development of a Genome-informed protocol for detection of Pseudomonas amygdali pv. morsprunorum using LAMP and PCR.</title>
        <authorList>
            <person name="Diaz D."/>
            <person name="Zamorano A."/>
            <person name="Garcia H."/>
            <person name="Ramos C."/>
            <person name="Cui W."/>
            <person name="Carreras C."/>
            <person name="Beltran M.F."/>
            <person name="Sagredo B."/>
            <person name="Pinto M."/>
            <person name="Fiore N."/>
        </authorList>
    </citation>
    <scope>NUCLEOTIDE SEQUENCE</scope>
    <source>
        <strain evidence="10">S2_Pam</strain>
    </source>
</reference>
<comment type="caution">
    <text evidence="10">The sequence shown here is derived from an EMBL/GenBank/DDBJ whole genome shotgun (WGS) entry which is preliminary data.</text>
</comment>
<evidence type="ECO:0000313" key="11">
    <source>
        <dbReference type="Proteomes" id="UP001254709"/>
    </source>
</evidence>
<dbReference type="Pfam" id="PF02518">
    <property type="entry name" value="HATPase_c"/>
    <property type="match status" value="1"/>
</dbReference>
<keyword evidence="5" id="KW-0175">Coiled coil</keyword>
<evidence type="ECO:0000256" key="1">
    <source>
        <dbReference type="ARBA" id="ARBA00000085"/>
    </source>
</evidence>
<gene>
    <name evidence="10" type="ORF">QNL30_03165</name>
</gene>
<evidence type="ECO:0000256" key="4">
    <source>
        <dbReference type="PROSITE-ProRule" id="PRU00169"/>
    </source>
</evidence>
<feature type="domain" description="PAS" evidence="8">
    <location>
        <begin position="189"/>
        <end position="259"/>
    </location>
</feature>
<dbReference type="SMART" id="SM00091">
    <property type="entry name" value="PAS"/>
    <property type="match status" value="1"/>
</dbReference>
<feature type="coiled-coil region" evidence="5">
    <location>
        <begin position="161"/>
        <end position="188"/>
    </location>
</feature>
<dbReference type="Pfam" id="PF08447">
    <property type="entry name" value="PAS_3"/>
    <property type="match status" value="1"/>
</dbReference>
<organism evidence="10 11">
    <name type="scientific">Pseudomonas amygdali pv. morsprunorum</name>
    <dbReference type="NCBI Taxonomy" id="129138"/>
    <lineage>
        <taxon>Bacteria</taxon>
        <taxon>Pseudomonadati</taxon>
        <taxon>Pseudomonadota</taxon>
        <taxon>Gammaproteobacteria</taxon>
        <taxon>Pseudomonadales</taxon>
        <taxon>Pseudomonadaceae</taxon>
        <taxon>Pseudomonas</taxon>
        <taxon>Pseudomonas amygdali</taxon>
    </lineage>
</organism>
<comment type="catalytic activity">
    <reaction evidence="1">
        <text>ATP + protein L-histidine = ADP + protein N-phospho-L-histidine.</text>
        <dbReference type="EC" id="2.7.13.3"/>
    </reaction>
</comment>
<feature type="domain" description="Histidine kinase" evidence="6">
    <location>
        <begin position="328"/>
        <end position="551"/>
    </location>
</feature>
<evidence type="ECO:0000313" key="10">
    <source>
        <dbReference type="EMBL" id="MDT3239667.1"/>
    </source>
</evidence>
<dbReference type="InterPro" id="IPR001789">
    <property type="entry name" value="Sig_transdc_resp-reg_receiver"/>
</dbReference>
<dbReference type="Pfam" id="PF00512">
    <property type="entry name" value="HisKA"/>
    <property type="match status" value="1"/>
</dbReference>
<feature type="domain" description="PAC" evidence="9">
    <location>
        <begin position="117"/>
        <end position="170"/>
    </location>
</feature>
<dbReference type="PANTHER" id="PTHR43065:SF42">
    <property type="entry name" value="TWO-COMPONENT SENSOR PPRA"/>
    <property type="match status" value="1"/>
</dbReference>
<dbReference type="InterPro" id="IPR003661">
    <property type="entry name" value="HisK_dim/P_dom"/>
</dbReference>
<dbReference type="PROSITE" id="PS50113">
    <property type="entry name" value="PAC"/>
    <property type="match status" value="1"/>
</dbReference>
<evidence type="ECO:0000259" key="8">
    <source>
        <dbReference type="PROSITE" id="PS50112"/>
    </source>
</evidence>
<dbReference type="Gene3D" id="3.30.565.10">
    <property type="entry name" value="Histidine kinase-like ATPase, C-terminal domain"/>
    <property type="match status" value="1"/>
</dbReference>
<evidence type="ECO:0000256" key="3">
    <source>
        <dbReference type="ARBA" id="ARBA00022553"/>
    </source>
</evidence>